<name>A0A0F9MEX9_9ZZZZ</name>
<evidence type="ECO:0000259" key="2">
    <source>
        <dbReference type="Pfam" id="PF13264"/>
    </source>
</evidence>
<reference evidence="3" key="1">
    <citation type="journal article" date="2015" name="Nature">
        <title>Complex archaea that bridge the gap between prokaryotes and eukaryotes.</title>
        <authorList>
            <person name="Spang A."/>
            <person name="Saw J.H."/>
            <person name="Jorgensen S.L."/>
            <person name="Zaremba-Niedzwiedzka K."/>
            <person name="Martijn J."/>
            <person name="Lind A.E."/>
            <person name="van Eijk R."/>
            <person name="Schleper C."/>
            <person name="Guy L."/>
            <person name="Ettema T.J."/>
        </authorList>
    </citation>
    <scope>NUCLEOTIDE SEQUENCE</scope>
</reference>
<accession>A0A0F9MEX9</accession>
<comment type="caution">
    <text evidence="3">The sequence shown here is derived from an EMBL/GenBank/DDBJ whole genome shotgun (WGS) entry which is preliminary data.</text>
</comment>
<proteinExistence type="predicted"/>
<sequence length="495" mass="55778">MTKPDPKDPSNLSLQYELQSPWWNKINDVLGGTERMRGVGAQHLPQHPEESDNAWANRLAVNTLFNQTELTLAAWVGRPFSEPVKRVDIHSQLEPFLDDIDLEGNNVSVFARKWFQGGVAKGLHHVLIDFPVVGEKKDGLPRTLEDDQKENLRPYWVDVPAENLISANAVRIQGKWVLTEIRILETIEEKNGFLTTFKERIRVQTPGHIQLWELVPKTKRSRKKEWRVIDEFDIGLDFIPLVTFYTDEQGFMLAKPPLLDLVNLNIRHWQSTSDQTAILTVARFPIMAASGALNEDNIVIGPGHWLHSPDPSGKFYYVEHEGKAIEAGRMDLADLEEQMAQYGAEFLKRKPGNLTATARTLDSAESTSPLQDMTIRFNDAMETALRYTAAWLKLEDAEIGMLAIITDFGPEKFEKVDLDALLAAVKSKAISKKAFVQELIRRGVLGEDFDPEADMKLIEKEIKKAAKQEPNFNPPGGPQPPQPGEFPPKPPGGEE</sequence>
<feature type="domain" description="DUF4055" evidence="2">
    <location>
        <begin position="257"/>
        <end position="392"/>
    </location>
</feature>
<feature type="compositionally biased region" description="Pro residues" evidence="1">
    <location>
        <begin position="472"/>
        <end position="495"/>
    </location>
</feature>
<protein>
    <recommendedName>
        <fullName evidence="2">DUF4055 domain-containing protein</fullName>
    </recommendedName>
</protein>
<evidence type="ECO:0000256" key="1">
    <source>
        <dbReference type="SAM" id="MobiDB-lite"/>
    </source>
</evidence>
<feature type="region of interest" description="Disordered" evidence="1">
    <location>
        <begin position="463"/>
        <end position="495"/>
    </location>
</feature>
<dbReference type="EMBL" id="LAZR01005700">
    <property type="protein sequence ID" value="KKM97851.1"/>
    <property type="molecule type" value="Genomic_DNA"/>
</dbReference>
<dbReference type="AlphaFoldDB" id="A0A0F9MEX9"/>
<organism evidence="3">
    <name type="scientific">marine sediment metagenome</name>
    <dbReference type="NCBI Taxonomy" id="412755"/>
    <lineage>
        <taxon>unclassified sequences</taxon>
        <taxon>metagenomes</taxon>
        <taxon>ecological metagenomes</taxon>
    </lineage>
</organism>
<dbReference type="Pfam" id="PF13264">
    <property type="entry name" value="DUF4055"/>
    <property type="match status" value="1"/>
</dbReference>
<gene>
    <name evidence="3" type="ORF">LCGC14_1163880</name>
</gene>
<dbReference type="InterPro" id="IPR025129">
    <property type="entry name" value="DUF4055"/>
</dbReference>
<evidence type="ECO:0000313" key="3">
    <source>
        <dbReference type="EMBL" id="KKM97851.1"/>
    </source>
</evidence>